<evidence type="ECO:0000313" key="2">
    <source>
        <dbReference type="EMBL" id="RKN10188.1"/>
    </source>
</evidence>
<dbReference type="EMBL" id="RBDX01000006">
    <property type="protein sequence ID" value="RKN10188.1"/>
    <property type="molecule type" value="Genomic_DNA"/>
</dbReference>
<dbReference type="AlphaFoldDB" id="A0A3A9WAN5"/>
<feature type="compositionally biased region" description="Low complexity" evidence="1">
    <location>
        <begin position="7"/>
        <end position="20"/>
    </location>
</feature>
<evidence type="ECO:0000313" key="5">
    <source>
        <dbReference type="Proteomes" id="UP000275024"/>
    </source>
</evidence>
<dbReference type="Proteomes" id="UP000275024">
    <property type="component" value="Unassembled WGS sequence"/>
</dbReference>
<evidence type="ECO:0000313" key="3">
    <source>
        <dbReference type="EMBL" id="RKN24530.1"/>
    </source>
</evidence>
<protein>
    <submittedName>
        <fullName evidence="2">Uncharacterized protein</fullName>
    </submittedName>
</protein>
<name>A0A3A9WAN5_9ACTN</name>
<keyword evidence="4" id="KW-1185">Reference proteome</keyword>
<proteinExistence type="predicted"/>
<sequence>MSTGLLTAPSSSAAPAVVPTDVAPTDVSPLWTHDGRNPNGLNFSSGPAQAAIADGPTPIGTIQLRYGTYDGRQYSWTRLRWYGASGSASFWAQRRYIVNGVTQGTESLGWTSIPGPSGYTAKDTGNAHYSWTPMYYNPPGAGSGTGYQMRACAATGGNTYCTAWW</sequence>
<evidence type="ECO:0000313" key="4">
    <source>
        <dbReference type="Proteomes" id="UP000268652"/>
    </source>
</evidence>
<comment type="caution">
    <text evidence="2">The sequence shown here is derived from an EMBL/GenBank/DDBJ whole genome shotgun (WGS) entry which is preliminary data.</text>
</comment>
<reference evidence="4 5" key="1">
    <citation type="submission" date="2018-09" db="EMBL/GenBank/DDBJ databases">
        <title>Streptomyces sp. nov. DS1-2, an endophytic actinomycete isolated from roots of Dendrobium scabrilingue.</title>
        <authorList>
            <person name="Kuncharoen N."/>
            <person name="Kudo T."/>
            <person name="Ohkuma M."/>
            <person name="Yuki M."/>
            <person name="Tanasupawat S."/>
        </authorList>
    </citation>
    <scope>NUCLEOTIDE SEQUENCE [LARGE SCALE GENOMIC DNA]</scope>
    <source>
        <strain evidence="2 5">AZ1-7</strain>
        <strain evidence="3 4">DS1-2</strain>
    </source>
</reference>
<organism evidence="2 5">
    <name type="scientific">Streptomyces radicis</name>
    <dbReference type="NCBI Taxonomy" id="1750517"/>
    <lineage>
        <taxon>Bacteria</taxon>
        <taxon>Bacillati</taxon>
        <taxon>Actinomycetota</taxon>
        <taxon>Actinomycetes</taxon>
        <taxon>Kitasatosporales</taxon>
        <taxon>Streptomycetaceae</taxon>
        <taxon>Streptomyces</taxon>
    </lineage>
</organism>
<dbReference type="RefSeq" id="WP_120696865.1">
    <property type="nucleotide sequence ID" value="NZ_RBDX01000006.1"/>
</dbReference>
<dbReference type="EMBL" id="RBDY01000006">
    <property type="protein sequence ID" value="RKN24530.1"/>
    <property type="molecule type" value="Genomic_DNA"/>
</dbReference>
<feature type="region of interest" description="Disordered" evidence="1">
    <location>
        <begin position="1"/>
        <end position="20"/>
    </location>
</feature>
<gene>
    <name evidence="3" type="ORF">D7318_11750</name>
    <name evidence="2" type="ORF">D7319_10570</name>
</gene>
<accession>A0A3A9WAN5</accession>
<dbReference type="OrthoDB" id="4131739at2"/>
<evidence type="ECO:0000256" key="1">
    <source>
        <dbReference type="SAM" id="MobiDB-lite"/>
    </source>
</evidence>
<dbReference type="Proteomes" id="UP000268652">
    <property type="component" value="Unassembled WGS sequence"/>
</dbReference>